<dbReference type="SMART" id="SM00421">
    <property type="entry name" value="HTH_LUXR"/>
    <property type="match status" value="1"/>
</dbReference>
<evidence type="ECO:0000313" key="5">
    <source>
        <dbReference type="Proteomes" id="UP000294543"/>
    </source>
</evidence>
<evidence type="ECO:0000256" key="1">
    <source>
        <dbReference type="ARBA" id="ARBA00022741"/>
    </source>
</evidence>
<gene>
    <name evidence="4" type="ORF">E1294_40400</name>
</gene>
<dbReference type="GO" id="GO:0003677">
    <property type="term" value="F:DNA binding"/>
    <property type="evidence" value="ECO:0007669"/>
    <property type="project" value="InterPro"/>
</dbReference>
<comment type="caution">
    <text evidence="4">The sequence shown here is derived from an EMBL/GenBank/DDBJ whole genome shotgun (WGS) entry which is preliminary data.</text>
</comment>
<dbReference type="GO" id="GO:0006355">
    <property type="term" value="P:regulation of DNA-templated transcription"/>
    <property type="evidence" value="ECO:0007669"/>
    <property type="project" value="InterPro"/>
</dbReference>
<dbReference type="Gene3D" id="1.10.10.10">
    <property type="entry name" value="Winged helix-like DNA-binding domain superfamily/Winged helix DNA-binding domain"/>
    <property type="match status" value="1"/>
</dbReference>
<name>A0A4R4WIZ2_9ACTN</name>
<reference evidence="4 5" key="1">
    <citation type="submission" date="2019-03" db="EMBL/GenBank/DDBJ databases">
        <title>Draft genome sequences of novel Actinobacteria.</title>
        <authorList>
            <person name="Sahin N."/>
            <person name="Ay H."/>
            <person name="Saygin H."/>
        </authorList>
    </citation>
    <scope>NUCLEOTIDE SEQUENCE [LARGE SCALE GENOMIC DNA]</scope>
    <source>
        <strain evidence="4 5">KC712</strain>
    </source>
</reference>
<dbReference type="Pfam" id="PF13191">
    <property type="entry name" value="AAA_16"/>
    <property type="match status" value="1"/>
</dbReference>
<protein>
    <submittedName>
        <fullName evidence="4">Helix-turn-helix transcriptional regulator</fullName>
    </submittedName>
</protein>
<dbReference type="GO" id="GO:0005524">
    <property type="term" value="F:ATP binding"/>
    <property type="evidence" value="ECO:0007669"/>
    <property type="project" value="UniProtKB-KW"/>
</dbReference>
<dbReference type="SUPFAM" id="SSF48452">
    <property type="entry name" value="TPR-like"/>
    <property type="match status" value="1"/>
</dbReference>
<feature type="domain" description="HTH luxR-type" evidence="3">
    <location>
        <begin position="859"/>
        <end position="921"/>
    </location>
</feature>
<dbReference type="InterPro" id="IPR036388">
    <property type="entry name" value="WH-like_DNA-bd_sf"/>
</dbReference>
<dbReference type="PRINTS" id="PR00038">
    <property type="entry name" value="HTHLUXR"/>
</dbReference>
<dbReference type="OrthoDB" id="483at2"/>
<dbReference type="PANTHER" id="PTHR16305">
    <property type="entry name" value="TESTICULAR SOLUBLE ADENYLYL CYCLASE"/>
    <property type="match status" value="1"/>
</dbReference>
<sequence>MLHGREEELQALSGLVSDTRRGRGRALVVQGEAGIGKTALLRWAAAEAGSAMRVLGCSGVQAELPLAFGGLHQLLSPLLDLLPELPEQQAAALRSALGLSPAPTADLPVRIAALSLLRRAADETPLLVVVDDLQWLDRASAGVVLFAARRLDRLPIGLLAALREPEGAGDAGDLIGKAPAAPDTRDFPRIALHGLAEDAASALLDEQGWGTPGPTRRAIVSAVGGNPLALEEVVRLGDPPEVAERIVLTGTAPVGRRLRAVFAERTRGLPEQVRTLLLVAAAEDSGRTDIVLGAAGRLGADARALDAAERAGHLDLPGPRLRFRHPLVRAAVYADASTQSRARVHRALADELALSPEPAQGERAVWHRALAATGPDDRLAEMLEAGAAEVKRRGGLAAAAAVLHRAAQMSTAPQQHTRRLTAAADAAWKSGSPQLARPLLREALVRPADDVTRLELLRLQGMMELWDGDQEAAVARLLHVAELLTDRHTERAVDLTFMAVDGALRADRMDEALRAAAQIEAAGARDPGYARYGRWLAESLADRPRHGLSPWQLFDAAPKSLARDEAIRWVWAAALGTFGAPPRQVRAFTLEACAHLDATGMLAVYVLLLSWLAELEYRLGMWQECAAHAQEGLRAARDVGQPVLEADLLALLALLCAGRGQEDECREHAERALALAVTQGNRSAAATAQWALGRLALNADDYEEACERLGSLGRPGSPFAHRRLARRAALDGVEAQVRAGRREGAEQAAREFEQWSEQSTLTWPQLHRHALRALLAEGDAADKHFREALAAPGAADEPFIQARTAMLYGEWLRRTRHEGEARRQLRHAVEVLEGLGAEQEAERARRQLRAAGGATRRRRGDPTARLTVQELQVARLAAAGLSNREIGARLAVSPRTVGYHLYKIFPKLGISSRSQLRDADL</sequence>
<proteinExistence type="predicted"/>
<dbReference type="SUPFAM" id="SSF52540">
    <property type="entry name" value="P-loop containing nucleoside triphosphate hydrolases"/>
    <property type="match status" value="1"/>
</dbReference>
<dbReference type="AlphaFoldDB" id="A0A4R4WIZ2"/>
<dbReference type="SUPFAM" id="SSF46894">
    <property type="entry name" value="C-terminal effector domain of the bipartite response regulators"/>
    <property type="match status" value="1"/>
</dbReference>
<dbReference type="InterPro" id="IPR016032">
    <property type="entry name" value="Sig_transdc_resp-reg_C-effctor"/>
</dbReference>
<dbReference type="EMBL" id="SMKP01000170">
    <property type="protein sequence ID" value="TDD13590.1"/>
    <property type="molecule type" value="Genomic_DNA"/>
</dbReference>
<dbReference type="PROSITE" id="PS50043">
    <property type="entry name" value="HTH_LUXR_2"/>
    <property type="match status" value="1"/>
</dbReference>
<dbReference type="InterPro" id="IPR041664">
    <property type="entry name" value="AAA_16"/>
</dbReference>
<dbReference type="Pfam" id="PF00196">
    <property type="entry name" value="GerE"/>
    <property type="match status" value="1"/>
</dbReference>
<evidence type="ECO:0000313" key="4">
    <source>
        <dbReference type="EMBL" id="TDD13590.1"/>
    </source>
</evidence>
<dbReference type="CDD" id="cd06170">
    <property type="entry name" value="LuxR_C_like"/>
    <property type="match status" value="1"/>
</dbReference>
<dbReference type="RefSeq" id="WP_132516249.1">
    <property type="nucleotide sequence ID" value="NZ_SMKP01000170.1"/>
</dbReference>
<keyword evidence="2" id="KW-0067">ATP-binding</keyword>
<dbReference type="GO" id="GO:0005737">
    <property type="term" value="C:cytoplasm"/>
    <property type="evidence" value="ECO:0007669"/>
    <property type="project" value="TreeGrafter"/>
</dbReference>
<evidence type="ECO:0000259" key="3">
    <source>
        <dbReference type="PROSITE" id="PS50043"/>
    </source>
</evidence>
<dbReference type="Gene3D" id="1.25.40.10">
    <property type="entry name" value="Tetratricopeptide repeat domain"/>
    <property type="match status" value="1"/>
</dbReference>
<organism evidence="4 5">
    <name type="scientific">Nonomuraea diastatica</name>
    <dbReference type="NCBI Taxonomy" id="1848329"/>
    <lineage>
        <taxon>Bacteria</taxon>
        <taxon>Bacillati</taxon>
        <taxon>Actinomycetota</taxon>
        <taxon>Actinomycetes</taxon>
        <taxon>Streptosporangiales</taxon>
        <taxon>Streptosporangiaceae</taxon>
        <taxon>Nonomuraea</taxon>
    </lineage>
</organism>
<dbReference type="GO" id="GO:0004016">
    <property type="term" value="F:adenylate cyclase activity"/>
    <property type="evidence" value="ECO:0007669"/>
    <property type="project" value="TreeGrafter"/>
</dbReference>
<keyword evidence="1" id="KW-0547">Nucleotide-binding</keyword>
<dbReference type="PANTHER" id="PTHR16305:SF35">
    <property type="entry name" value="TRANSCRIPTIONAL ACTIVATOR DOMAIN"/>
    <property type="match status" value="1"/>
</dbReference>
<accession>A0A4R4WIZ2</accession>
<dbReference type="InterPro" id="IPR011990">
    <property type="entry name" value="TPR-like_helical_dom_sf"/>
</dbReference>
<dbReference type="InterPro" id="IPR027417">
    <property type="entry name" value="P-loop_NTPase"/>
</dbReference>
<keyword evidence="5" id="KW-1185">Reference proteome</keyword>
<evidence type="ECO:0000256" key="2">
    <source>
        <dbReference type="ARBA" id="ARBA00022840"/>
    </source>
</evidence>
<dbReference type="Proteomes" id="UP000294543">
    <property type="component" value="Unassembled WGS sequence"/>
</dbReference>
<dbReference type="InterPro" id="IPR000792">
    <property type="entry name" value="Tscrpt_reg_LuxR_C"/>
</dbReference>
<dbReference type="Gene3D" id="3.40.50.300">
    <property type="entry name" value="P-loop containing nucleotide triphosphate hydrolases"/>
    <property type="match status" value="1"/>
</dbReference>